<dbReference type="SUPFAM" id="SSF54862">
    <property type="entry name" value="4Fe-4S ferredoxins"/>
    <property type="match status" value="1"/>
</dbReference>
<keyword evidence="3" id="KW-0677">Repeat</keyword>
<dbReference type="InterPro" id="IPR017900">
    <property type="entry name" value="4Fe4S_Fe_S_CS"/>
</dbReference>
<sequence>MTPVSDPFHPLYLDESDLRAEVSRAAAVCGQCRACVSRCDVFPRLFELLDRSVPAGETPSSFTPAEQDHAVGACFDCGLCAVGCPEGPGLREDPIQIPLLMARARQVAQRSVSAPTAQRMVSGLRRLSTAIVAPFATRTRFSTWFRQRPDASVAAVDVTVSLFPTCHVEHHDPDLGRDLVAIYERVGIGCSLPEGLQCCGAPQLDAGDIDGFVELGRRNVRRLAEAVRSGHEIVVPQPNCLSVIRASYPAYVGGADAELVAEHSHDASAYLVDRAGRDSETDCHALRVPDAGPVIVHAPCRLRAIGSDVPSAALLELAGFEVEVVAGCASADNRVPVGTVGRTIEALAAAGSQLRTPAVVGDCPSADRNLSDGGVGEVVHPLRLLARSLGIATN</sequence>
<gene>
    <name evidence="7" type="ORF">UFOPK3733_01512</name>
</gene>
<dbReference type="GO" id="GO:0046872">
    <property type="term" value="F:metal ion binding"/>
    <property type="evidence" value="ECO:0007669"/>
    <property type="project" value="UniProtKB-KW"/>
</dbReference>
<feature type="domain" description="Cysteine-rich" evidence="6">
    <location>
        <begin position="160"/>
        <end position="244"/>
    </location>
</feature>
<protein>
    <submittedName>
        <fullName evidence="7">Unannotated protein</fullName>
    </submittedName>
</protein>
<dbReference type="GO" id="GO:0016491">
    <property type="term" value="F:oxidoreductase activity"/>
    <property type="evidence" value="ECO:0007669"/>
    <property type="project" value="UniProtKB-ARBA"/>
</dbReference>
<evidence type="ECO:0000256" key="4">
    <source>
        <dbReference type="ARBA" id="ARBA00023004"/>
    </source>
</evidence>
<keyword evidence="5" id="KW-0411">Iron-sulfur</keyword>
<keyword evidence="4" id="KW-0408">Iron</keyword>
<evidence type="ECO:0000259" key="6">
    <source>
        <dbReference type="Pfam" id="PF02754"/>
    </source>
</evidence>
<reference evidence="7" key="1">
    <citation type="submission" date="2020-05" db="EMBL/GenBank/DDBJ databases">
        <authorList>
            <person name="Chiriac C."/>
            <person name="Salcher M."/>
            <person name="Ghai R."/>
            <person name="Kavagutti S V."/>
        </authorList>
    </citation>
    <scope>NUCLEOTIDE SEQUENCE</scope>
</reference>
<dbReference type="Pfam" id="PF13534">
    <property type="entry name" value="Fer4_17"/>
    <property type="match status" value="1"/>
</dbReference>
<evidence type="ECO:0000256" key="2">
    <source>
        <dbReference type="ARBA" id="ARBA00022723"/>
    </source>
</evidence>
<dbReference type="PANTHER" id="PTHR32479">
    <property type="entry name" value="GLYCOLATE OXIDASE IRON-SULFUR SUBUNIT"/>
    <property type="match status" value="1"/>
</dbReference>
<dbReference type="InterPro" id="IPR004017">
    <property type="entry name" value="Cys_rich_dom"/>
</dbReference>
<keyword evidence="2" id="KW-0479">Metal-binding</keyword>
<evidence type="ECO:0000256" key="3">
    <source>
        <dbReference type="ARBA" id="ARBA00022737"/>
    </source>
</evidence>
<evidence type="ECO:0000313" key="7">
    <source>
        <dbReference type="EMBL" id="CAB4944770.1"/>
    </source>
</evidence>
<accession>A0A6J7JMI1</accession>
<keyword evidence="1" id="KW-0004">4Fe-4S</keyword>
<dbReference type="GO" id="GO:0051539">
    <property type="term" value="F:4 iron, 4 sulfur cluster binding"/>
    <property type="evidence" value="ECO:0007669"/>
    <property type="project" value="UniProtKB-KW"/>
</dbReference>
<dbReference type="Pfam" id="PF02754">
    <property type="entry name" value="CCG"/>
    <property type="match status" value="1"/>
</dbReference>
<dbReference type="PROSITE" id="PS00198">
    <property type="entry name" value="4FE4S_FER_1"/>
    <property type="match status" value="1"/>
</dbReference>
<dbReference type="EMBL" id="CAFBNC010000084">
    <property type="protein sequence ID" value="CAB4944770.1"/>
    <property type="molecule type" value="Genomic_DNA"/>
</dbReference>
<evidence type="ECO:0000256" key="1">
    <source>
        <dbReference type="ARBA" id="ARBA00022485"/>
    </source>
</evidence>
<dbReference type="PANTHER" id="PTHR32479:SF19">
    <property type="entry name" value="ANAEROBIC GLYCEROL-3-PHOSPHATE DEHYDROGENASE SUBUNIT C"/>
    <property type="match status" value="1"/>
</dbReference>
<organism evidence="7">
    <name type="scientific">freshwater metagenome</name>
    <dbReference type="NCBI Taxonomy" id="449393"/>
    <lineage>
        <taxon>unclassified sequences</taxon>
        <taxon>metagenomes</taxon>
        <taxon>ecological metagenomes</taxon>
    </lineage>
</organism>
<evidence type="ECO:0000256" key="5">
    <source>
        <dbReference type="ARBA" id="ARBA00023014"/>
    </source>
</evidence>
<proteinExistence type="predicted"/>
<dbReference type="AlphaFoldDB" id="A0A6J7JMI1"/>
<name>A0A6J7JMI1_9ZZZZ</name>